<feature type="domain" description="DUF7801" evidence="4">
    <location>
        <begin position="693"/>
        <end position="834"/>
    </location>
</feature>
<dbReference type="InParanoid" id="A0A0D2A693"/>
<dbReference type="HOGENOM" id="CLU_006409_0_0_1"/>
<keyword evidence="1" id="KW-0175">Coiled coil</keyword>
<reference evidence="5 6" key="1">
    <citation type="submission" date="2015-01" db="EMBL/GenBank/DDBJ databases">
        <title>The Genome Sequence of Ochroconis gallopava CBS43764.</title>
        <authorList>
            <consortium name="The Broad Institute Genomics Platform"/>
            <person name="Cuomo C."/>
            <person name="de Hoog S."/>
            <person name="Gorbushina A."/>
            <person name="Stielow B."/>
            <person name="Teixiera M."/>
            <person name="Abouelleil A."/>
            <person name="Chapman S.B."/>
            <person name="Priest M."/>
            <person name="Young S.K."/>
            <person name="Wortman J."/>
            <person name="Nusbaum C."/>
            <person name="Birren B."/>
        </authorList>
    </citation>
    <scope>NUCLEOTIDE SEQUENCE [LARGE SCALE GENOMIC DNA]</scope>
    <source>
        <strain evidence="5 6">CBS 43764</strain>
    </source>
</reference>
<dbReference type="InterPro" id="IPR029191">
    <property type="entry name" value="Uds1"/>
</dbReference>
<dbReference type="STRING" id="253628.A0A0D2A693"/>
<feature type="region of interest" description="Disordered" evidence="2">
    <location>
        <begin position="162"/>
        <end position="187"/>
    </location>
</feature>
<dbReference type="AlphaFoldDB" id="A0A0D2A693"/>
<dbReference type="Pfam" id="PF15456">
    <property type="entry name" value="Uds1"/>
    <property type="match status" value="1"/>
</dbReference>
<gene>
    <name evidence="5" type="ORF">PV09_06555</name>
</gene>
<evidence type="ECO:0000259" key="3">
    <source>
        <dbReference type="Pfam" id="PF15456"/>
    </source>
</evidence>
<evidence type="ECO:0000313" key="6">
    <source>
        <dbReference type="Proteomes" id="UP000053259"/>
    </source>
</evidence>
<dbReference type="GeneID" id="27314528"/>
<feature type="compositionally biased region" description="Polar residues" evidence="2">
    <location>
        <begin position="72"/>
        <end position="83"/>
    </location>
</feature>
<feature type="coiled-coil region" evidence="1">
    <location>
        <begin position="355"/>
        <end position="428"/>
    </location>
</feature>
<evidence type="ECO:0000256" key="1">
    <source>
        <dbReference type="SAM" id="Coils"/>
    </source>
</evidence>
<feature type="region of interest" description="Disordered" evidence="2">
    <location>
        <begin position="567"/>
        <end position="593"/>
    </location>
</feature>
<evidence type="ECO:0000259" key="4">
    <source>
        <dbReference type="Pfam" id="PF25078"/>
    </source>
</evidence>
<evidence type="ECO:0000313" key="5">
    <source>
        <dbReference type="EMBL" id="KIW02055.1"/>
    </source>
</evidence>
<evidence type="ECO:0000256" key="2">
    <source>
        <dbReference type="SAM" id="MobiDB-lite"/>
    </source>
</evidence>
<dbReference type="OrthoDB" id="5569911at2759"/>
<dbReference type="Pfam" id="PF25078">
    <property type="entry name" value="DUF7801"/>
    <property type="match status" value="1"/>
</dbReference>
<feature type="domain" description="Up-regulated during septation protein 1" evidence="3">
    <location>
        <begin position="103"/>
        <end position="232"/>
    </location>
</feature>
<feature type="region of interest" description="Disordered" evidence="2">
    <location>
        <begin position="36"/>
        <end position="96"/>
    </location>
</feature>
<dbReference type="VEuPathDB" id="FungiDB:PV09_06555"/>
<sequence>MQNDSSTRQQSFLPDRSMTYSTASSFYARESTYDFAGSAPAPATLTAAGTTGARSTPSIQFPKPEILLGNYAPSSLASRNGGPTSPPAQKRRKASLSDPVLTHLLLQTALGDSGDFEILSLDELEALKREGQSLRARISGLQRKLALETKVRDAAKSLVRLRSTPSSATSSPKFNRRSSNIAKESQDRAQLEYEEAEKKCDALARELYSLEQRERQVQTRILQHTAGILQMTHHGYTKTQGMPFLPGARPDSPASLDGTQPRNLNGAVQNYDALMFNDPSPYDNMLESLNSTPPKQQPLGRLSADTSAQQREMLGYLANGLEDLNTRVAAVLARTNTQKAQKYGRFPEIIDDAVNVSLAQRLDQLAQGLDDIEAEQKALQQEAESRSQGDDKQVAQLQAELQASIQENMALQKEYDRIEDSMSAQLAEINSELYQVMTAASLNVAKAPADSGPMDSLEYTKAQLANVKNMVQASSKAANEARQVDAMVQGLWAFILGAEEDLRDRKRKEREQLAQKRAAGARVDSEDEISDDEDVGAELGETFTMQAFNAKVQWLVSQSLQLKESQSDLKRKIKAHRERADRSLESQAGNDGLREQLNQTNALYAAAQDQLRDLESRIAQLQSSQDEKDARLKALQDEIAKADMNARNEARQESKVEIEVLEQQLKDAQGRAAAFEQELAAAQRQREVDLAATDEAAKQSEAEMQELRDEVVRLKTELTIAQAELDGAYGSRSERAAETAAAANTEASKKLEAMISKNAELTAQIADLQRASGERESQLKKELADTLKEFEELTKVSVEQERERDELESTIDKYRDRIESLEAQIAEDQVKWLGFVGDGGNGASPGSNVSGPSQSMSVMVLKNEFKKMMRDARTESAKQLRAEQDERRRLEGIIRNMKKGSVSRKGSLTNALAA</sequence>
<feature type="compositionally biased region" description="Polar residues" evidence="2">
    <location>
        <begin position="163"/>
        <end position="183"/>
    </location>
</feature>
<dbReference type="EMBL" id="KN847551">
    <property type="protein sequence ID" value="KIW02055.1"/>
    <property type="molecule type" value="Genomic_DNA"/>
</dbReference>
<name>A0A0D2A693_9PEZI</name>
<feature type="compositionally biased region" description="Low complexity" evidence="2">
    <location>
        <begin position="36"/>
        <end position="58"/>
    </location>
</feature>
<feature type="compositionally biased region" description="Polar residues" evidence="2">
    <location>
        <begin position="904"/>
        <end position="914"/>
    </location>
</feature>
<keyword evidence="6" id="KW-1185">Reference proteome</keyword>
<accession>A0A0D2A693</accession>
<dbReference type="Proteomes" id="UP000053259">
    <property type="component" value="Unassembled WGS sequence"/>
</dbReference>
<organism evidence="5 6">
    <name type="scientific">Verruconis gallopava</name>
    <dbReference type="NCBI Taxonomy" id="253628"/>
    <lineage>
        <taxon>Eukaryota</taxon>
        <taxon>Fungi</taxon>
        <taxon>Dikarya</taxon>
        <taxon>Ascomycota</taxon>
        <taxon>Pezizomycotina</taxon>
        <taxon>Dothideomycetes</taxon>
        <taxon>Pleosporomycetidae</taxon>
        <taxon>Venturiales</taxon>
        <taxon>Sympoventuriaceae</taxon>
        <taxon>Verruconis</taxon>
    </lineage>
</organism>
<proteinExistence type="predicted"/>
<dbReference type="RefSeq" id="XP_016211924.1">
    <property type="nucleotide sequence ID" value="XM_016360212.1"/>
</dbReference>
<dbReference type="InterPro" id="IPR056703">
    <property type="entry name" value="DUF7801"/>
</dbReference>
<feature type="region of interest" description="Disordered" evidence="2">
    <location>
        <begin position="894"/>
        <end position="914"/>
    </location>
</feature>
<protein>
    <submittedName>
        <fullName evidence="5">Uncharacterized protein</fullName>
    </submittedName>
</protein>